<dbReference type="SUPFAM" id="SSF53720">
    <property type="entry name" value="ALDH-like"/>
    <property type="match status" value="1"/>
</dbReference>
<dbReference type="EMBL" id="SLXK01000016">
    <property type="protein sequence ID" value="TCP28768.1"/>
    <property type="molecule type" value="Genomic_DNA"/>
</dbReference>
<dbReference type="InterPro" id="IPR016162">
    <property type="entry name" value="Ald_DH_N"/>
</dbReference>
<dbReference type="InterPro" id="IPR016161">
    <property type="entry name" value="Ald_DH/histidinol_DH"/>
</dbReference>
<dbReference type="RefSeq" id="WP_243647043.1">
    <property type="nucleotide sequence ID" value="NZ_SLXK01000016.1"/>
</dbReference>
<sequence>MSLQGVNHHMTANISKMFINGKWLEQDTGETIGVMNPANGEIMYHIPRGQKADIDRAVASARDAFESQIWQTFKPETRGRILWKMADLIRRDKDSIAEMETLDTGKPLSQAKADVEAGAGYFEYYAGMADKILGETIPIASGILDFTVREPVGVTSHIVPWNYPLQIASRSTAAAIATGNTVVMKPAEDTPATALKLARLFEEAGLPKGVFNVVTGYGYEAGAALSDHPGVDHVTFTGSVETGMAVMTAAAKNITPVTLELGGKSPNIVFSDCHWDEALNTVMRSIIQNAGQTCSAGSRLLVQKDIHDRFVDALCEKMQSLVIGPGIDDCDLGPILSEKQCRKIESYIDFAKQEGVAIKTGGNRANVEGSEGGFYFQPTVLDHVAPDSRLAKEEIFGPVIAVFPFETEKEALKLANHSPYGLVAGIWTKDIGKAHRLAEKIRAGQIFINNYGAGGGIQMPFGGYKKSGFGREKGLEALRNYTQLKNVAIKTSL</sequence>
<dbReference type="InterPro" id="IPR016163">
    <property type="entry name" value="Ald_DH_C"/>
</dbReference>
<feature type="active site" evidence="3">
    <location>
        <position position="260"/>
    </location>
</feature>
<comment type="caution">
    <text evidence="6">The sequence shown here is derived from an EMBL/GenBank/DDBJ whole genome shotgun (WGS) entry which is preliminary data.</text>
</comment>
<name>A0A4R2P3P4_9BACL</name>
<keyword evidence="2 4" id="KW-0560">Oxidoreductase</keyword>
<evidence type="ECO:0000256" key="4">
    <source>
        <dbReference type="RuleBase" id="RU003345"/>
    </source>
</evidence>
<dbReference type="PANTHER" id="PTHR11699">
    <property type="entry name" value="ALDEHYDE DEHYDROGENASE-RELATED"/>
    <property type="match status" value="1"/>
</dbReference>
<dbReference type="Pfam" id="PF00171">
    <property type="entry name" value="Aldedh"/>
    <property type="match status" value="1"/>
</dbReference>
<keyword evidence="7" id="KW-1185">Reference proteome</keyword>
<accession>A0A4R2P3P4</accession>
<feature type="domain" description="Aldehyde dehydrogenase" evidence="5">
    <location>
        <begin position="23"/>
        <end position="487"/>
    </location>
</feature>
<dbReference type="InterPro" id="IPR015590">
    <property type="entry name" value="Aldehyde_DH_dom"/>
</dbReference>
<dbReference type="CDD" id="cd07109">
    <property type="entry name" value="ALDH_AAS00426"/>
    <property type="match status" value="1"/>
</dbReference>
<dbReference type="Gene3D" id="3.40.309.10">
    <property type="entry name" value="Aldehyde Dehydrogenase, Chain A, domain 2"/>
    <property type="match status" value="1"/>
</dbReference>
<evidence type="ECO:0000256" key="2">
    <source>
        <dbReference type="ARBA" id="ARBA00023002"/>
    </source>
</evidence>
<evidence type="ECO:0000259" key="5">
    <source>
        <dbReference type="Pfam" id="PF00171"/>
    </source>
</evidence>
<dbReference type="AlphaFoldDB" id="A0A4R2P3P4"/>
<dbReference type="GO" id="GO:0016620">
    <property type="term" value="F:oxidoreductase activity, acting on the aldehyde or oxo group of donors, NAD or NADP as acceptor"/>
    <property type="evidence" value="ECO:0007669"/>
    <property type="project" value="InterPro"/>
</dbReference>
<dbReference type="Proteomes" id="UP000295416">
    <property type="component" value="Unassembled WGS sequence"/>
</dbReference>
<proteinExistence type="inferred from homology"/>
<evidence type="ECO:0000313" key="6">
    <source>
        <dbReference type="EMBL" id="TCP28768.1"/>
    </source>
</evidence>
<dbReference type="FunFam" id="3.40.605.10:FF:000026">
    <property type="entry name" value="Aldehyde dehydrogenase, putative"/>
    <property type="match status" value="1"/>
</dbReference>
<dbReference type="InterPro" id="IPR029510">
    <property type="entry name" value="Ald_DH_CS_GLU"/>
</dbReference>
<evidence type="ECO:0000313" key="7">
    <source>
        <dbReference type="Proteomes" id="UP000295416"/>
    </source>
</evidence>
<comment type="similarity">
    <text evidence="1 4">Belongs to the aldehyde dehydrogenase family.</text>
</comment>
<evidence type="ECO:0000256" key="3">
    <source>
        <dbReference type="PROSITE-ProRule" id="PRU10007"/>
    </source>
</evidence>
<protein>
    <submittedName>
        <fullName evidence="6">Aldehyde dehydrogenase (NAD+)</fullName>
    </submittedName>
</protein>
<dbReference type="FunFam" id="3.40.309.10:FF:000012">
    <property type="entry name" value="Betaine aldehyde dehydrogenase"/>
    <property type="match status" value="1"/>
</dbReference>
<dbReference type="Gene3D" id="3.40.605.10">
    <property type="entry name" value="Aldehyde Dehydrogenase, Chain A, domain 1"/>
    <property type="match status" value="1"/>
</dbReference>
<dbReference type="PROSITE" id="PS00687">
    <property type="entry name" value="ALDEHYDE_DEHYDR_GLU"/>
    <property type="match status" value="1"/>
</dbReference>
<gene>
    <name evidence="6" type="ORF">EV207_11680</name>
</gene>
<dbReference type="FunFam" id="3.40.605.10:FF:000007">
    <property type="entry name" value="NAD/NADP-dependent betaine aldehyde dehydrogenase"/>
    <property type="match status" value="1"/>
</dbReference>
<evidence type="ECO:0000256" key="1">
    <source>
        <dbReference type="ARBA" id="ARBA00009986"/>
    </source>
</evidence>
<reference evidence="6 7" key="1">
    <citation type="submission" date="2019-03" db="EMBL/GenBank/DDBJ databases">
        <title>Genomic Encyclopedia of Type Strains, Phase IV (KMG-IV): sequencing the most valuable type-strain genomes for metagenomic binning, comparative biology and taxonomic classification.</title>
        <authorList>
            <person name="Goeker M."/>
        </authorList>
    </citation>
    <scope>NUCLEOTIDE SEQUENCE [LARGE SCALE GENOMIC DNA]</scope>
    <source>
        <strain evidence="6 7">DSM 19377</strain>
    </source>
</reference>
<organism evidence="6 7">
    <name type="scientific">Scopulibacillus darangshiensis</name>
    <dbReference type="NCBI Taxonomy" id="442528"/>
    <lineage>
        <taxon>Bacteria</taxon>
        <taxon>Bacillati</taxon>
        <taxon>Bacillota</taxon>
        <taxon>Bacilli</taxon>
        <taxon>Bacillales</taxon>
        <taxon>Sporolactobacillaceae</taxon>
        <taxon>Scopulibacillus</taxon>
    </lineage>
</organism>